<dbReference type="SUPFAM" id="SSF56935">
    <property type="entry name" value="Porins"/>
    <property type="match status" value="1"/>
</dbReference>
<dbReference type="Proteomes" id="UP001184150">
    <property type="component" value="Unassembled WGS sequence"/>
</dbReference>
<evidence type="ECO:0000256" key="7">
    <source>
        <dbReference type="ARBA" id="ARBA00023237"/>
    </source>
</evidence>
<evidence type="ECO:0000256" key="6">
    <source>
        <dbReference type="ARBA" id="ARBA00023136"/>
    </source>
</evidence>
<evidence type="ECO:0000259" key="8">
    <source>
        <dbReference type="Pfam" id="PF00593"/>
    </source>
</evidence>
<keyword evidence="4" id="KW-0812">Transmembrane</keyword>
<dbReference type="InterPro" id="IPR039426">
    <property type="entry name" value="TonB-dep_rcpt-like"/>
</dbReference>
<evidence type="ECO:0000313" key="9">
    <source>
        <dbReference type="EMBL" id="MDR6511550.1"/>
    </source>
</evidence>
<keyword evidence="10" id="KW-1185">Reference proteome</keyword>
<protein>
    <submittedName>
        <fullName evidence="9">Outer membrane receptor for ferric coprogen and ferric-rhodotorulic acid</fullName>
    </submittedName>
</protein>
<reference evidence="9 10" key="1">
    <citation type="submission" date="2023-07" db="EMBL/GenBank/DDBJ databases">
        <title>Sorghum-associated microbial communities from plants grown in Nebraska, USA.</title>
        <authorList>
            <person name="Schachtman D."/>
        </authorList>
    </citation>
    <scope>NUCLEOTIDE SEQUENCE [LARGE SCALE GENOMIC DNA]</scope>
    <source>
        <strain evidence="9 10">DS1027</strain>
    </source>
</reference>
<evidence type="ECO:0000256" key="1">
    <source>
        <dbReference type="ARBA" id="ARBA00004571"/>
    </source>
</evidence>
<comment type="caution">
    <text evidence="9">The sequence shown here is derived from an EMBL/GenBank/DDBJ whole genome shotgun (WGS) entry which is preliminary data.</text>
</comment>
<accession>A0ABU1MMH7</accession>
<dbReference type="EMBL" id="JAVDRD010000005">
    <property type="protein sequence ID" value="MDR6511550.1"/>
    <property type="molecule type" value="Genomic_DNA"/>
</dbReference>
<keyword evidence="5" id="KW-0798">TonB box</keyword>
<keyword evidence="7" id="KW-0998">Cell outer membrane</keyword>
<evidence type="ECO:0000256" key="5">
    <source>
        <dbReference type="ARBA" id="ARBA00023077"/>
    </source>
</evidence>
<keyword evidence="6" id="KW-0472">Membrane</keyword>
<evidence type="ECO:0000313" key="10">
    <source>
        <dbReference type="Proteomes" id="UP001184150"/>
    </source>
</evidence>
<keyword evidence="3" id="KW-1134">Transmembrane beta strand</keyword>
<dbReference type="PANTHER" id="PTHR32552">
    <property type="entry name" value="FERRICHROME IRON RECEPTOR-RELATED"/>
    <property type="match status" value="1"/>
</dbReference>
<dbReference type="InterPro" id="IPR036942">
    <property type="entry name" value="Beta-barrel_TonB_sf"/>
</dbReference>
<keyword evidence="2" id="KW-0813">Transport</keyword>
<dbReference type="Gene3D" id="2.40.170.20">
    <property type="entry name" value="TonB-dependent receptor, beta-barrel domain"/>
    <property type="match status" value="1"/>
</dbReference>
<dbReference type="PANTHER" id="PTHR32552:SF82">
    <property type="entry name" value="FCUA PROTEIN"/>
    <property type="match status" value="1"/>
</dbReference>
<sequence>MPWRHGRKLGAARNIGLRLNAYGSHVEMPINGVNGYRYLASGAFDWQASEKLSFKIDAEHYRRATDEPGGITLPAAINGAITLPAIPDPRNRYAPVNAPYRTWVTNVLGRVDYSLSGTWSVRAGAGYANTRRQRMIANVGKVNAVTGAGTLTSTCTPDQEYANLYWRADVTGEVGIFGIRHELLFGYARNRQVQEDQHQQSYAALAQNLYAPVVLSLAALTPTTNRLVAGSVNIATGLYAMDQAHIGESVLVMAGVRYVDYRTTTAQTDFAIRTWTPTGAVVQRPTSKTSLYFSYIEGLESAGTAPDGTTNAGAVLPAVRSRQIELGGRAEVGGVMASLGWFRINRGWPTPTWPPTPMWSTGAPCIRGTRGHSMAMSPAPSLWRWPGQI</sequence>
<name>A0ABU1MMH7_9SPHN</name>
<proteinExistence type="predicted"/>
<evidence type="ECO:0000256" key="3">
    <source>
        <dbReference type="ARBA" id="ARBA00022452"/>
    </source>
</evidence>
<organism evidence="9 10">
    <name type="scientific">Novosphingobium capsulatum</name>
    <dbReference type="NCBI Taxonomy" id="13688"/>
    <lineage>
        <taxon>Bacteria</taxon>
        <taxon>Pseudomonadati</taxon>
        <taxon>Pseudomonadota</taxon>
        <taxon>Alphaproteobacteria</taxon>
        <taxon>Sphingomonadales</taxon>
        <taxon>Sphingomonadaceae</taxon>
        <taxon>Novosphingobium</taxon>
    </lineage>
</organism>
<evidence type="ECO:0000256" key="2">
    <source>
        <dbReference type="ARBA" id="ARBA00022448"/>
    </source>
</evidence>
<dbReference type="InterPro" id="IPR000531">
    <property type="entry name" value="Beta-barrel_TonB"/>
</dbReference>
<comment type="subcellular location">
    <subcellularLocation>
        <location evidence="1">Cell outer membrane</location>
        <topology evidence="1">Multi-pass membrane protein</topology>
    </subcellularLocation>
</comment>
<evidence type="ECO:0000256" key="4">
    <source>
        <dbReference type="ARBA" id="ARBA00022692"/>
    </source>
</evidence>
<gene>
    <name evidence="9" type="ORF">J2792_002422</name>
</gene>
<keyword evidence="9" id="KW-0675">Receptor</keyword>
<feature type="domain" description="TonB-dependent receptor-like beta-barrel" evidence="8">
    <location>
        <begin position="62"/>
        <end position="345"/>
    </location>
</feature>
<dbReference type="Pfam" id="PF00593">
    <property type="entry name" value="TonB_dep_Rec_b-barrel"/>
    <property type="match status" value="1"/>
</dbReference>